<dbReference type="InterPro" id="IPR001791">
    <property type="entry name" value="Laminin_G"/>
</dbReference>
<proteinExistence type="predicted"/>
<name>A0A7C4KZK0_9CHLR</name>
<protein>
    <submittedName>
        <fullName evidence="3">LamG domain-containing protein</fullName>
    </submittedName>
</protein>
<feature type="chain" id="PRO_5027752647" evidence="2">
    <location>
        <begin position="35"/>
        <end position="318"/>
    </location>
</feature>
<dbReference type="EMBL" id="DSXR01000079">
    <property type="protein sequence ID" value="HGS87546.1"/>
    <property type="molecule type" value="Genomic_DNA"/>
</dbReference>
<organism evidence="3">
    <name type="scientific">Bellilinea caldifistulae</name>
    <dbReference type="NCBI Taxonomy" id="360411"/>
    <lineage>
        <taxon>Bacteria</taxon>
        <taxon>Bacillati</taxon>
        <taxon>Chloroflexota</taxon>
        <taxon>Anaerolineae</taxon>
        <taxon>Anaerolineales</taxon>
        <taxon>Anaerolineaceae</taxon>
        <taxon>Bellilinea</taxon>
    </lineage>
</organism>
<evidence type="ECO:0000313" key="3">
    <source>
        <dbReference type="EMBL" id="HGS87546.1"/>
    </source>
</evidence>
<evidence type="ECO:0000256" key="2">
    <source>
        <dbReference type="SAM" id="SignalP"/>
    </source>
</evidence>
<dbReference type="InterPro" id="IPR013320">
    <property type="entry name" value="ConA-like_dom_sf"/>
</dbReference>
<dbReference type="AlphaFoldDB" id="A0A7C4KZK0"/>
<accession>A0A7C4KZK0</accession>
<dbReference type="CDD" id="cd00110">
    <property type="entry name" value="LamG"/>
    <property type="match status" value="1"/>
</dbReference>
<dbReference type="SUPFAM" id="SSF49899">
    <property type="entry name" value="Concanavalin A-like lectins/glucanases"/>
    <property type="match status" value="1"/>
</dbReference>
<dbReference type="Pfam" id="PF13385">
    <property type="entry name" value="Laminin_G_3"/>
    <property type="match status" value="1"/>
</dbReference>
<evidence type="ECO:0000256" key="1">
    <source>
        <dbReference type="SAM" id="MobiDB-lite"/>
    </source>
</evidence>
<dbReference type="Gene3D" id="2.60.120.200">
    <property type="match status" value="1"/>
</dbReference>
<feature type="signal peptide" evidence="2">
    <location>
        <begin position="1"/>
        <end position="34"/>
    </location>
</feature>
<reference evidence="3" key="1">
    <citation type="journal article" date="2020" name="mSystems">
        <title>Genome- and Community-Level Interaction Insights into Carbon Utilization and Element Cycling Functions of Hydrothermarchaeota in Hydrothermal Sediment.</title>
        <authorList>
            <person name="Zhou Z."/>
            <person name="Liu Y."/>
            <person name="Xu W."/>
            <person name="Pan J."/>
            <person name="Luo Z.H."/>
            <person name="Li M."/>
        </authorList>
    </citation>
    <scope>NUCLEOTIDE SEQUENCE [LARGE SCALE GENOMIC DNA]</scope>
    <source>
        <strain evidence="3">SpSt-556</strain>
    </source>
</reference>
<sequence>MLSLNYYGYGLLVFSLLISLAAAASAGLARPASAQTPQTSLRFFGTGSGDVDRVKIPLDNPHRPVDVGGDFTLEFWINASPGSNTSAPCQESSSSDTWTNGNIILDRDIFGDGDYGDYGVSLYGGRIAFGTTVGSSRRTICGSSDLRDGQWHHVAVTRQSTSGEMRIFVDGQLQKTANGPVGNLSYRDGRSTSYPNSDPYLVIAAEKHDYDPSTYPSFNGWIDEVRISNNIRYTGNFTPPTQPFTPDANTVALYHFDSAPGACNGQVSGSSDSSGQNNHGQCKYGGNPPNQGPQFVADSPFFSNIIYNYRVYLPLVRR</sequence>
<feature type="region of interest" description="Disordered" evidence="1">
    <location>
        <begin position="265"/>
        <end position="290"/>
    </location>
</feature>
<gene>
    <name evidence="3" type="ORF">ENT17_07990</name>
</gene>
<keyword evidence="2" id="KW-0732">Signal</keyword>
<feature type="compositionally biased region" description="Low complexity" evidence="1">
    <location>
        <begin position="265"/>
        <end position="281"/>
    </location>
</feature>
<comment type="caution">
    <text evidence="3">The sequence shown here is derived from an EMBL/GenBank/DDBJ whole genome shotgun (WGS) entry which is preliminary data.</text>
</comment>